<gene>
    <name evidence="1" type="ORF">UFOVP185_5</name>
</gene>
<proteinExistence type="predicted"/>
<name>A0A6J7WJN0_9CAUD</name>
<accession>A0A6J7WJN0</accession>
<protein>
    <submittedName>
        <fullName evidence="1">Uncharacterized protein</fullName>
    </submittedName>
</protein>
<evidence type="ECO:0000313" key="1">
    <source>
        <dbReference type="EMBL" id="CAB5214038.1"/>
    </source>
</evidence>
<dbReference type="EMBL" id="LR798242">
    <property type="protein sequence ID" value="CAB5214038.1"/>
    <property type="molecule type" value="Genomic_DNA"/>
</dbReference>
<sequence>MSNELVPIDDDFDIGSVGEPNQEVIVHKGGRKSTGSEYQQRVNEALEMILYQKLAHKEFRSIYAKTYNVSEKTADLVWKRCKEILKERYEQKNEEIISEQLSRYQDLLNRAREDGNKRVERETLWDMSRIMGLDQRKLDITSDGMPLDIRINLSNAPRD</sequence>
<reference evidence="1" key="1">
    <citation type="submission" date="2020-05" db="EMBL/GenBank/DDBJ databases">
        <authorList>
            <person name="Chiriac C."/>
            <person name="Salcher M."/>
            <person name="Ghai R."/>
            <person name="Kavagutti S V."/>
        </authorList>
    </citation>
    <scope>NUCLEOTIDE SEQUENCE</scope>
</reference>
<organism evidence="1">
    <name type="scientific">uncultured Caudovirales phage</name>
    <dbReference type="NCBI Taxonomy" id="2100421"/>
    <lineage>
        <taxon>Viruses</taxon>
        <taxon>Duplodnaviria</taxon>
        <taxon>Heunggongvirae</taxon>
        <taxon>Uroviricota</taxon>
        <taxon>Caudoviricetes</taxon>
        <taxon>Peduoviridae</taxon>
        <taxon>Maltschvirus</taxon>
        <taxon>Maltschvirus maltsch</taxon>
    </lineage>
</organism>